<evidence type="ECO:0000313" key="1">
    <source>
        <dbReference type="EMBL" id="KIH92994.1"/>
    </source>
</evidence>
<sequence length="120" mass="13558">MAMATSPFSRNDYIDNRNIQGGQINAALRTIRTVIQDLQKELRTDFQSLNHRVDGTEQGTWDLKDDLLKCPISRVHPIAVRHPALGIMEPNRCRIELSMLPLVSKLMMALIQASTLLMTS</sequence>
<dbReference type="GeneID" id="63676542"/>
<accession>A0A0C2F236</accession>
<evidence type="ECO:0000313" key="2">
    <source>
        <dbReference type="Proteomes" id="UP000031575"/>
    </source>
</evidence>
<dbReference type="AlphaFoldDB" id="A0A0C2F236"/>
<keyword evidence="2" id="KW-1185">Reference proteome</keyword>
<reference evidence="1 2" key="1">
    <citation type="journal article" date="2014" name="BMC Genomics">
        <title>Comparative genomics of the major fungal agents of human and animal Sporotrichosis: Sporothrix schenckii and Sporothrix brasiliensis.</title>
        <authorList>
            <person name="Teixeira M.M."/>
            <person name="de Almeida L.G."/>
            <person name="Kubitschek-Barreira P."/>
            <person name="Alves F.L."/>
            <person name="Kioshima E.S."/>
            <person name="Abadio A.K."/>
            <person name="Fernandes L."/>
            <person name="Derengowski L.S."/>
            <person name="Ferreira K.S."/>
            <person name="Souza R.C."/>
            <person name="Ruiz J.C."/>
            <person name="de Andrade N.C."/>
            <person name="Paes H.C."/>
            <person name="Nicola A.M."/>
            <person name="Albuquerque P."/>
            <person name="Gerber A.L."/>
            <person name="Martins V.P."/>
            <person name="Peconick L.D."/>
            <person name="Neto A.V."/>
            <person name="Chaucanez C.B."/>
            <person name="Silva P.A."/>
            <person name="Cunha O.L."/>
            <person name="de Oliveira F.F."/>
            <person name="dos Santos T.C."/>
            <person name="Barros A.L."/>
            <person name="Soares M.A."/>
            <person name="de Oliveira L.M."/>
            <person name="Marini M.M."/>
            <person name="Villalobos-Duno H."/>
            <person name="Cunha M.M."/>
            <person name="de Hoog S."/>
            <person name="da Silveira J.F."/>
            <person name="Henrissat B."/>
            <person name="Nino-Vega G.A."/>
            <person name="Cisalpino P.S."/>
            <person name="Mora-Montes H.M."/>
            <person name="Almeida S.R."/>
            <person name="Stajich J.E."/>
            <person name="Lopes-Bezerra L.M."/>
            <person name="Vasconcelos A.T."/>
            <person name="Felipe M.S."/>
        </authorList>
    </citation>
    <scope>NUCLEOTIDE SEQUENCE [LARGE SCALE GENOMIC DNA]</scope>
    <source>
        <strain evidence="1 2">5110</strain>
    </source>
</reference>
<dbReference type="Proteomes" id="UP000031575">
    <property type="component" value="Unassembled WGS sequence"/>
</dbReference>
<dbReference type="RefSeq" id="XP_040621004.1">
    <property type="nucleotide sequence ID" value="XM_040761621.1"/>
</dbReference>
<protein>
    <submittedName>
        <fullName evidence="1">Uncharacterized protein</fullName>
    </submittedName>
</protein>
<name>A0A0C2F236_9PEZI</name>
<gene>
    <name evidence="1" type="ORF">SPBR_03318</name>
</gene>
<organism evidence="1 2">
    <name type="scientific">Sporothrix brasiliensis 5110</name>
    <dbReference type="NCBI Taxonomy" id="1398154"/>
    <lineage>
        <taxon>Eukaryota</taxon>
        <taxon>Fungi</taxon>
        <taxon>Dikarya</taxon>
        <taxon>Ascomycota</taxon>
        <taxon>Pezizomycotina</taxon>
        <taxon>Sordariomycetes</taxon>
        <taxon>Sordariomycetidae</taxon>
        <taxon>Ophiostomatales</taxon>
        <taxon>Ophiostomataceae</taxon>
        <taxon>Sporothrix</taxon>
    </lineage>
</organism>
<comment type="caution">
    <text evidence="1">The sequence shown here is derived from an EMBL/GenBank/DDBJ whole genome shotgun (WGS) entry which is preliminary data.</text>
</comment>
<dbReference type="EMBL" id="AWTV01000006">
    <property type="protein sequence ID" value="KIH92994.1"/>
    <property type="molecule type" value="Genomic_DNA"/>
</dbReference>
<proteinExistence type="predicted"/>
<dbReference type="HOGENOM" id="CLU_2051184_0_0_1"/>
<dbReference type="VEuPathDB" id="FungiDB:SPBR_03318"/>